<keyword evidence="1" id="KW-1133">Transmembrane helix</keyword>
<sequence>MTSERALLPFHLLPFRLLPFWRRAWPWALLLAACLAVAFWLRYGLIQSTPIGLSCLDAATAPWYCGPREVLVRFNMWAGWSFAALGFGVLALLTRHRLAIALGLAAGALGLVLYNAGPAAGGLIMALFALLRR</sequence>
<dbReference type="OrthoDB" id="7367021at2"/>
<feature type="transmembrane region" description="Helical" evidence="1">
    <location>
        <begin position="74"/>
        <end position="93"/>
    </location>
</feature>
<reference evidence="2 3" key="1">
    <citation type="submission" date="2019-03" db="EMBL/GenBank/DDBJ databases">
        <title>Genomic Encyclopedia of Type Strains, Phase III (KMG-III): the genomes of soil and plant-associated and newly described type strains.</title>
        <authorList>
            <person name="Whitman W."/>
        </authorList>
    </citation>
    <scope>NUCLEOTIDE SEQUENCE [LARGE SCALE GENOMIC DNA]</scope>
    <source>
        <strain evidence="2 3">CGMCC 1.7660</strain>
    </source>
</reference>
<keyword evidence="1" id="KW-0472">Membrane</keyword>
<dbReference type="Proteomes" id="UP000295783">
    <property type="component" value="Unassembled WGS sequence"/>
</dbReference>
<feature type="transmembrane region" description="Helical" evidence="1">
    <location>
        <begin position="99"/>
        <end position="131"/>
    </location>
</feature>
<gene>
    <name evidence="2" type="ORF">A8950_3666</name>
</gene>
<comment type="caution">
    <text evidence="2">The sequence shown here is derived from an EMBL/GenBank/DDBJ whole genome shotgun (WGS) entry which is preliminary data.</text>
</comment>
<dbReference type="EMBL" id="SNYW01000013">
    <property type="protein sequence ID" value="TDQ78610.1"/>
    <property type="molecule type" value="Genomic_DNA"/>
</dbReference>
<dbReference type="PROSITE" id="PS51257">
    <property type="entry name" value="PROKAR_LIPOPROTEIN"/>
    <property type="match status" value="1"/>
</dbReference>
<evidence type="ECO:0000313" key="2">
    <source>
        <dbReference type="EMBL" id="TDQ78610.1"/>
    </source>
</evidence>
<keyword evidence="1" id="KW-0812">Transmembrane</keyword>
<dbReference type="AlphaFoldDB" id="A0A4R6WJB1"/>
<name>A0A4R6WJB1_9PROT</name>
<evidence type="ECO:0000256" key="1">
    <source>
        <dbReference type="SAM" id="Phobius"/>
    </source>
</evidence>
<organism evidence="2 3">
    <name type="scientific">Dongia mobilis</name>
    <dbReference type="NCBI Taxonomy" id="578943"/>
    <lineage>
        <taxon>Bacteria</taxon>
        <taxon>Pseudomonadati</taxon>
        <taxon>Pseudomonadota</taxon>
        <taxon>Alphaproteobacteria</taxon>
        <taxon>Rhodospirillales</taxon>
        <taxon>Dongiaceae</taxon>
        <taxon>Dongia</taxon>
    </lineage>
</organism>
<feature type="transmembrane region" description="Helical" evidence="1">
    <location>
        <begin position="24"/>
        <end position="41"/>
    </location>
</feature>
<keyword evidence="3" id="KW-1185">Reference proteome</keyword>
<proteinExistence type="predicted"/>
<evidence type="ECO:0000313" key="3">
    <source>
        <dbReference type="Proteomes" id="UP000295783"/>
    </source>
</evidence>
<dbReference type="RefSeq" id="WP_133615091.1">
    <property type="nucleotide sequence ID" value="NZ_SNYW01000013.1"/>
</dbReference>
<protein>
    <submittedName>
        <fullName evidence="2">Uncharacterized protein</fullName>
    </submittedName>
</protein>
<accession>A0A4R6WJB1</accession>